<evidence type="ECO:0000256" key="7">
    <source>
        <dbReference type="SAM" id="MobiDB-lite"/>
    </source>
</evidence>
<dbReference type="SMART" id="SM00487">
    <property type="entry name" value="DEXDc"/>
    <property type="match status" value="1"/>
</dbReference>
<evidence type="ECO:0000256" key="3">
    <source>
        <dbReference type="ARBA" id="ARBA00022806"/>
    </source>
</evidence>
<dbReference type="GO" id="GO:0003723">
    <property type="term" value="F:RNA binding"/>
    <property type="evidence" value="ECO:0007669"/>
    <property type="project" value="UniProtKB-UniRule"/>
</dbReference>
<evidence type="ECO:0000313" key="12">
    <source>
        <dbReference type="Proteomes" id="UP000018208"/>
    </source>
</evidence>
<keyword evidence="4 6" id="KW-0067">ATP-binding</keyword>
<dbReference type="PANTHER" id="PTHR24031">
    <property type="entry name" value="RNA HELICASE"/>
    <property type="match status" value="1"/>
</dbReference>
<evidence type="ECO:0000256" key="5">
    <source>
        <dbReference type="ARBA" id="ARBA00022884"/>
    </source>
</evidence>
<comment type="domain">
    <text evidence="6">The Q motif is unique to and characteristic of the DEAD box family of RNA helicases and controls ATP binding and hydrolysis.</text>
</comment>
<dbReference type="EMBL" id="AUWU02000003">
    <property type="protein sequence ID" value="KAH0575536.1"/>
    <property type="molecule type" value="Genomic_DNA"/>
</dbReference>
<evidence type="ECO:0000313" key="10">
    <source>
        <dbReference type="EMBL" id="EST41653.1"/>
    </source>
</evidence>
<dbReference type="GO" id="GO:0016787">
    <property type="term" value="F:hydrolase activity"/>
    <property type="evidence" value="ECO:0007669"/>
    <property type="project" value="UniProtKB-KW"/>
</dbReference>
<dbReference type="GO" id="GO:0005524">
    <property type="term" value="F:ATP binding"/>
    <property type="evidence" value="ECO:0007669"/>
    <property type="project" value="UniProtKB-UniRule"/>
</dbReference>
<feature type="region of interest" description="Disordered" evidence="7">
    <location>
        <begin position="485"/>
        <end position="519"/>
    </location>
</feature>
<name>V6LBR0_9EUKA</name>
<evidence type="ECO:0000256" key="4">
    <source>
        <dbReference type="ARBA" id="ARBA00022840"/>
    </source>
</evidence>
<keyword evidence="1 6" id="KW-0547">Nucleotide-binding</keyword>
<evidence type="ECO:0000256" key="1">
    <source>
        <dbReference type="ARBA" id="ARBA00022741"/>
    </source>
</evidence>
<keyword evidence="3 6" id="KW-0347">Helicase</keyword>
<reference evidence="11" key="2">
    <citation type="submission" date="2020-12" db="EMBL/GenBank/DDBJ databases">
        <title>New Spironucleus salmonicida genome in near-complete chromosomes.</title>
        <authorList>
            <person name="Xu F."/>
            <person name="Kurt Z."/>
            <person name="Jimenez-Gonzalez A."/>
            <person name="Astvaldsson A."/>
            <person name="Andersson J.O."/>
            <person name="Svard S.G."/>
        </authorList>
    </citation>
    <scope>NUCLEOTIDE SEQUENCE</scope>
    <source>
        <strain evidence="11">ATCC 50377</strain>
    </source>
</reference>
<organism evidence="10">
    <name type="scientific">Spironucleus salmonicida</name>
    <dbReference type="NCBI Taxonomy" id="348837"/>
    <lineage>
        <taxon>Eukaryota</taxon>
        <taxon>Metamonada</taxon>
        <taxon>Diplomonadida</taxon>
        <taxon>Hexamitidae</taxon>
        <taxon>Hexamitinae</taxon>
        <taxon>Spironucleus</taxon>
    </lineage>
</organism>
<dbReference type="Pfam" id="PF00271">
    <property type="entry name" value="Helicase_C"/>
    <property type="match status" value="1"/>
</dbReference>
<dbReference type="SUPFAM" id="SSF52540">
    <property type="entry name" value="P-loop containing nucleoside triphosphate hydrolases"/>
    <property type="match status" value="1"/>
</dbReference>
<feature type="compositionally biased region" description="Basic and acidic residues" evidence="7">
    <location>
        <begin position="486"/>
        <end position="519"/>
    </location>
</feature>
<dbReference type="SMART" id="SM01178">
    <property type="entry name" value="DUF4217"/>
    <property type="match status" value="1"/>
</dbReference>
<dbReference type="PROSITE" id="PS51192">
    <property type="entry name" value="HELICASE_ATP_BIND_1"/>
    <property type="match status" value="1"/>
</dbReference>
<dbReference type="OrthoDB" id="10259640at2759"/>
<dbReference type="EMBL" id="KI546168">
    <property type="protein sequence ID" value="EST41653.1"/>
    <property type="molecule type" value="Genomic_DNA"/>
</dbReference>
<dbReference type="AlphaFoldDB" id="V6LBR0"/>
<dbReference type="GO" id="GO:0003724">
    <property type="term" value="F:RNA helicase activity"/>
    <property type="evidence" value="ECO:0007669"/>
    <property type="project" value="UniProtKB-EC"/>
</dbReference>
<accession>V6LBR0</accession>
<dbReference type="InterPro" id="IPR001650">
    <property type="entry name" value="Helicase_C-like"/>
</dbReference>
<protein>
    <recommendedName>
        <fullName evidence="6">ATP-dependent RNA helicase</fullName>
        <ecNumber evidence="6">3.6.4.13</ecNumber>
    </recommendedName>
</protein>
<dbReference type="VEuPathDB" id="GiardiaDB:SS50377_23171"/>
<dbReference type="InterPro" id="IPR025313">
    <property type="entry name" value="SPB4-like_CTE"/>
</dbReference>
<dbReference type="Pfam" id="PF00270">
    <property type="entry name" value="DEAD"/>
    <property type="match status" value="1"/>
</dbReference>
<dbReference type="PROSITE" id="PS51194">
    <property type="entry name" value="HELICASE_CTER"/>
    <property type="match status" value="1"/>
</dbReference>
<proteinExistence type="inferred from homology"/>
<evidence type="ECO:0000256" key="2">
    <source>
        <dbReference type="ARBA" id="ARBA00022801"/>
    </source>
</evidence>
<comment type="function">
    <text evidence="6">RNA helicase.</text>
</comment>
<comment type="similarity">
    <text evidence="6">Belongs to the DEAD box helicase family.</text>
</comment>
<evidence type="ECO:0000313" key="11">
    <source>
        <dbReference type="EMBL" id="KAH0575536.1"/>
    </source>
</evidence>
<feature type="domain" description="Helicase ATP-binding" evidence="8">
    <location>
        <begin position="60"/>
        <end position="236"/>
    </location>
</feature>
<keyword evidence="2 6" id="KW-0378">Hydrolase</keyword>
<evidence type="ECO:0000256" key="6">
    <source>
        <dbReference type="RuleBase" id="RU365068"/>
    </source>
</evidence>
<dbReference type="CDD" id="cd18787">
    <property type="entry name" value="SF2_C_DEAD"/>
    <property type="match status" value="1"/>
</dbReference>
<sequence>MTTKLDVQKNKHVKASKIQKHESDIMTTDEFKDQMLAPFLIEKLQEQGKSFLTKVQQIAIQPILAGKDVAVKAKTGSGKSLAFILPALDTLYRAGMKPRNGTGVIIITPTRELAIQLYDIGKELSQGQITVGLAVGGTSKVKEEQRLVAGASLVIGTPGRLRDHLMNTQGWKTSNLFQLILDEADMLLDYGFEEELASVLKLLPAQQTRQTCLFSATLSSRVLGIKNLTLKQDHLKLDADPLTKTKTRINFEQGYIICAPELRFLVLYTFLKKKKSQKIMVFMSTCAAVQFYSEFLKYVGMESVMSIQGKLKQSDRLKAYSQFIAIDAGILICTNVAARGLDIPEVDYVVQFDPPESVESYIHRAGRACRGDSTNKGTGVLFLMEHERAFVDVLVGASVPMLEFEFPMKAILNVSEEFKSVISTNYYLLKSAQEAFKSFIAAYASLGIKSIFDLIKIDLQKLAQSFGLPSAPRVDQVIQMYKARRKADERKSRMSDKKQSSNQFQDKDEISQDEKVDEK</sequence>
<dbReference type="InterPro" id="IPR011545">
    <property type="entry name" value="DEAD/DEAH_box_helicase_dom"/>
</dbReference>
<dbReference type="InterPro" id="IPR027417">
    <property type="entry name" value="P-loop_NTPase"/>
</dbReference>
<dbReference type="Pfam" id="PF13959">
    <property type="entry name" value="CTE_SPB4"/>
    <property type="match status" value="1"/>
</dbReference>
<evidence type="ECO:0000259" key="8">
    <source>
        <dbReference type="PROSITE" id="PS51192"/>
    </source>
</evidence>
<dbReference type="EC" id="3.6.4.13" evidence="6"/>
<evidence type="ECO:0000259" key="9">
    <source>
        <dbReference type="PROSITE" id="PS51194"/>
    </source>
</evidence>
<gene>
    <name evidence="10" type="ORF">SS50377_18739</name>
    <name evidence="11" type="ORF">SS50377_23171</name>
</gene>
<dbReference type="Gene3D" id="3.40.50.300">
    <property type="entry name" value="P-loop containing nucleotide triphosphate hydrolases"/>
    <property type="match status" value="2"/>
</dbReference>
<feature type="domain" description="Helicase C-terminal" evidence="9">
    <location>
        <begin position="250"/>
        <end position="422"/>
    </location>
</feature>
<dbReference type="SMART" id="SM00490">
    <property type="entry name" value="HELICc"/>
    <property type="match status" value="1"/>
</dbReference>
<dbReference type="Proteomes" id="UP000018208">
    <property type="component" value="Unassembled WGS sequence"/>
</dbReference>
<comment type="catalytic activity">
    <reaction evidence="6">
        <text>ATP + H2O = ADP + phosphate + H(+)</text>
        <dbReference type="Rhea" id="RHEA:13065"/>
        <dbReference type="ChEBI" id="CHEBI:15377"/>
        <dbReference type="ChEBI" id="CHEBI:15378"/>
        <dbReference type="ChEBI" id="CHEBI:30616"/>
        <dbReference type="ChEBI" id="CHEBI:43474"/>
        <dbReference type="ChEBI" id="CHEBI:456216"/>
        <dbReference type="EC" id="3.6.4.13"/>
    </reaction>
</comment>
<keyword evidence="5 6" id="KW-0694">RNA-binding</keyword>
<keyword evidence="12" id="KW-1185">Reference proteome</keyword>
<reference evidence="10 11" key="1">
    <citation type="journal article" date="2014" name="PLoS Genet.">
        <title>The Genome of Spironucleus salmonicida Highlights a Fish Pathogen Adapted to Fluctuating Environments.</title>
        <authorList>
            <person name="Xu F."/>
            <person name="Jerlstrom-Hultqvist J."/>
            <person name="Einarsson E."/>
            <person name="Astvaldsson A."/>
            <person name="Svard S.G."/>
            <person name="Andersson J.O."/>
        </authorList>
    </citation>
    <scope>NUCLEOTIDE SEQUENCE</scope>
    <source>
        <strain evidence="11">ATCC 50377</strain>
    </source>
</reference>
<dbReference type="InterPro" id="IPR014001">
    <property type="entry name" value="Helicase_ATP-bd"/>
</dbReference>